<dbReference type="Proteomes" id="UP000694620">
    <property type="component" value="Chromosome 1"/>
</dbReference>
<accession>A0A8C4RGQ4</accession>
<evidence type="ECO:0000256" key="3">
    <source>
        <dbReference type="ARBA" id="ARBA00010261"/>
    </source>
</evidence>
<keyword evidence="11" id="KW-0472">Membrane</keyword>
<comment type="subcellular location">
    <subcellularLocation>
        <location evidence="2">Mitochondrion inner membrane</location>
        <topology evidence="2">Peripheral membrane protein</topology>
        <orientation evidence="2">Matrix side</orientation>
    </subcellularLocation>
</comment>
<keyword evidence="7" id="KW-0679">Respiratory chain</keyword>
<gene>
    <name evidence="15" type="primary">NDUFA5</name>
    <name evidence="15" type="synonym">ndufa5</name>
</gene>
<reference evidence="15" key="1">
    <citation type="submission" date="2021-06" db="EMBL/GenBank/DDBJ databases">
        <authorList>
            <consortium name="Wellcome Sanger Institute Data Sharing"/>
        </authorList>
    </citation>
    <scope>NUCLEOTIDE SEQUENCE [LARGE SCALE GENOMIC DNA]</scope>
</reference>
<dbReference type="OrthoDB" id="286811at2759"/>
<evidence type="ECO:0000256" key="7">
    <source>
        <dbReference type="ARBA" id="ARBA00022660"/>
    </source>
</evidence>
<dbReference type="PANTHER" id="PTHR12653:SF0">
    <property type="entry name" value="NADH DEHYDROGENASE [UBIQUINONE] 1 ALPHA SUBCOMPLEX SUBUNIT 5"/>
    <property type="match status" value="1"/>
</dbReference>
<dbReference type="RefSeq" id="XP_028668442.1">
    <property type="nucleotide sequence ID" value="XM_028812609.2"/>
</dbReference>
<name>A0A8C4RGQ4_ERPCA</name>
<comment type="function">
    <text evidence="1">Accessory subunit of the mitochondrial membrane respiratory chain NADH dehydrogenase (Complex I), that is believed not to be involved in catalysis. Complex I functions in the transfer of electrons from NADH to the respiratory chain. The immediate electron acceptor for the enzyme is believed to be ubiquinone.</text>
</comment>
<dbReference type="GeneTree" id="ENSGT00390000008099"/>
<keyword evidence="10" id="KW-0496">Mitochondrion</keyword>
<evidence type="ECO:0000256" key="2">
    <source>
        <dbReference type="ARBA" id="ARBA00004443"/>
    </source>
</evidence>
<sequence>MAGVLKKTTGLVGLAISQNPHERLKVLYTKILASLQVIPKDAAYRKYTEQIVNNRLDMVKSEPNIENLERKINCGQIEEVIQQAENELSLSRKMAEWKPWEPLIEEAPENQWKWPV</sequence>
<dbReference type="InterPro" id="IPR006806">
    <property type="entry name" value="NDUFA5"/>
</dbReference>
<dbReference type="PANTHER" id="PTHR12653">
    <property type="entry name" value="NADH-UBIQUINONE OXIDOREDUCTASE 13 KD-B SUBUNIT"/>
    <property type="match status" value="1"/>
</dbReference>
<evidence type="ECO:0000256" key="1">
    <source>
        <dbReference type="ARBA" id="ARBA00003195"/>
    </source>
</evidence>
<dbReference type="GO" id="GO:0005743">
    <property type="term" value="C:mitochondrial inner membrane"/>
    <property type="evidence" value="ECO:0007669"/>
    <property type="project" value="UniProtKB-SubCell"/>
</dbReference>
<evidence type="ECO:0000256" key="8">
    <source>
        <dbReference type="ARBA" id="ARBA00022792"/>
    </source>
</evidence>
<comment type="similarity">
    <text evidence="3">Belongs to the complex I NDUFA5 subunit family.</text>
</comment>
<evidence type="ECO:0000256" key="12">
    <source>
        <dbReference type="ARBA" id="ARBA00030376"/>
    </source>
</evidence>
<evidence type="ECO:0000313" key="16">
    <source>
        <dbReference type="Proteomes" id="UP000694620"/>
    </source>
</evidence>
<dbReference type="AlphaFoldDB" id="A0A8C4RGQ4"/>
<dbReference type="GO" id="GO:0022904">
    <property type="term" value="P:respiratory electron transport chain"/>
    <property type="evidence" value="ECO:0007669"/>
    <property type="project" value="InterPro"/>
</dbReference>
<evidence type="ECO:0000256" key="6">
    <source>
        <dbReference type="ARBA" id="ARBA00022448"/>
    </source>
</evidence>
<organism evidence="15 16">
    <name type="scientific">Erpetoichthys calabaricus</name>
    <name type="common">Rope fish</name>
    <name type="synonym">Calamoichthys calabaricus</name>
    <dbReference type="NCBI Taxonomy" id="27687"/>
    <lineage>
        <taxon>Eukaryota</taxon>
        <taxon>Metazoa</taxon>
        <taxon>Chordata</taxon>
        <taxon>Craniata</taxon>
        <taxon>Vertebrata</taxon>
        <taxon>Euteleostomi</taxon>
        <taxon>Actinopterygii</taxon>
        <taxon>Polypteriformes</taxon>
        <taxon>Polypteridae</taxon>
        <taxon>Erpetoichthys</taxon>
    </lineage>
</organism>
<evidence type="ECO:0000256" key="4">
    <source>
        <dbReference type="ARBA" id="ARBA00011533"/>
    </source>
</evidence>
<keyword evidence="9" id="KW-0249">Electron transport</keyword>
<proteinExistence type="inferred from homology"/>
<protein>
    <recommendedName>
        <fullName evidence="5">NADH dehydrogenase [ubiquinone] 1 alpha subcomplex subunit 5</fullName>
    </recommendedName>
    <alternativeName>
        <fullName evidence="12">Complex I subunit B13</fullName>
    </alternativeName>
    <alternativeName>
        <fullName evidence="14">Complex I-13kD-B</fullName>
    </alternativeName>
    <alternativeName>
        <fullName evidence="13">NADH-ubiquinone oxidoreductase 13 kDa-B subunit</fullName>
    </alternativeName>
</protein>
<evidence type="ECO:0000256" key="10">
    <source>
        <dbReference type="ARBA" id="ARBA00023128"/>
    </source>
</evidence>
<dbReference type="Ensembl" id="ENSECRT00000002396.1">
    <property type="protein sequence ID" value="ENSECRP00000002367.1"/>
    <property type="gene ID" value="ENSECRG00000001619.1"/>
</dbReference>
<reference evidence="15" key="2">
    <citation type="submission" date="2025-08" db="UniProtKB">
        <authorList>
            <consortium name="Ensembl"/>
        </authorList>
    </citation>
    <scope>IDENTIFICATION</scope>
</reference>
<evidence type="ECO:0000256" key="9">
    <source>
        <dbReference type="ARBA" id="ARBA00022982"/>
    </source>
</evidence>
<dbReference type="CTD" id="4698"/>
<reference evidence="15" key="3">
    <citation type="submission" date="2025-09" db="UniProtKB">
        <authorList>
            <consortium name="Ensembl"/>
        </authorList>
    </citation>
    <scope>IDENTIFICATION</scope>
</reference>
<comment type="subunit">
    <text evidence="4">Complex I is composed of 45 different subunits.</text>
</comment>
<dbReference type="Pfam" id="PF04716">
    <property type="entry name" value="ETC_C1_NDUFA5"/>
    <property type="match status" value="1"/>
</dbReference>
<evidence type="ECO:0000256" key="13">
    <source>
        <dbReference type="ARBA" id="ARBA00032483"/>
    </source>
</evidence>
<dbReference type="GeneID" id="114660107"/>
<evidence type="ECO:0000256" key="14">
    <source>
        <dbReference type="ARBA" id="ARBA00032775"/>
    </source>
</evidence>
<keyword evidence="8" id="KW-0999">Mitochondrion inner membrane</keyword>
<keyword evidence="6" id="KW-0813">Transport</keyword>
<evidence type="ECO:0000313" key="15">
    <source>
        <dbReference type="Ensembl" id="ENSECRP00000002367.1"/>
    </source>
</evidence>
<evidence type="ECO:0000256" key="11">
    <source>
        <dbReference type="ARBA" id="ARBA00023136"/>
    </source>
</evidence>
<evidence type="ECO:0000256" key="5">
    <source>
        <dbReference type="ARBA" id="ARBA00016385"/>
    </source>
</evidence>
<keyword evidence="16" id="KW-1185">Reference proteome</keyword>